<dbReference type="Gene3D" id="3.30.450.20">
    <property type="entry name" value="PAS domain"/>
    <property type="match status" value="1"/>
</dbReference>
<keyword evidence="1" id="KW-0547">Nucleotide-binding</keyword>
<dbReference type="InterPro" id="IPR027417">
    <property type="entry name" value="P-loop_NTPase"/>
</dbReference>
<evidence type="ECO:0000256" key="3">
    <source>
        <dbReference type="ARBA" id="ARBA00023015"/>
    </source>
</evidence>
<dbReference type="GO" id="GO:0006355">
    <property type="term" value="P:regulation of DNA-templated transcription"/>
    <property type="evidence" value="ECO:0007669"/>
    <property type="project" value="InterPro"/>
</dbReference>
<keyword evidence="3" id="KW-0805">Transcription regulation</keyword>
<name>L8JG59_9GAMM</name>
<organism evidence="6 7">
    <name type="scientific">Photobacterium marinum</name>
    <dbReference type="NCBI Taxonomy" id="1056511"/>
    <lineage>
        <taxon>Bacteria</taxon>
        <taxon>Pseudomonadati</taxon>
        <taxon>Pseudomonadota</taxon>
        <taxon>Gammaproteobacteria</taxon>
        <taxon>Vibrionales</taxon>
        <taxon>Vibrionaceae</taxon>
        <taxon>Photobacterium</taxon>
    </lineage>
</organism>
<keyword evidence="7" id="KW-1185">Reference proteome</keyword>
<dbReference type="GO" id="GO:0005524">
    <property type="term" value="F:ATP binding"/>
    <property type="evidence" value="ECO:0007669"/>
    <property type="project" value="UniProtKB-KW"/>
</dbReference>
<dbReference type="InterPro" id="IPR002197">
    <property type="entry name" value="HTH_Fis"/>
</dbReference>
<evidence type="ECO:0000256" key="2">
    <source>
        <dbReference type="ARBA" id="ARBA00022840"/>
    </source>
</evidence>
<reference evidence="6 7" key="1">
    <citation type="submission" date="2012-12" db="EMBL/GenBank/DDBJ databases">
        <title>Genome Assembly of Photobacterium sp. AK15.</title>
        <authorList>
            <person name="Khatri I."/>
            <person name="Vaidya B."/>
            <person name="Srinivas T.N.R."/>
            <person name="Subramanian S."/>
            <person name="Pinnaka A."/>
        </authorList>
    </citation>
    <scope>NUCLEOTIDE SEQUENCE [LARGE SCALE GENOMIC DNA]</scope>
    <source>
        <strain evidence="6 7">AK15</strain>
    </source>
</reference>
<dbReference type="PANTHER" id="PTHR32071">
    <property type="entry name" value="TRANSCRIPTIONAL REGULATORY PROTEIN"/>
    <property type="match status" value="1"/>
</dbReference>
<dbReference type="SUPFAM" id="SSF46689">
    <property type="entry name" value="Homeodomain-like"/>
    <property type="match status" value="1"/>
</dbReference>
<dbReference type="NCBIfam" id="NF008485">
    <property type="entry name" value="PRK11388.1"/>
    <property type="match status" value="1"/>
</dbReference>
<sequence>MQSRLPVNKELWLSFVSQPSVEAEIPDIDPHLQQVWQRCRRQQRHDHWPVPHRAKGVTFKSIKKTKAPFLNLAIPAIEDIYEYLENTGCAFVVCDETGCTLHLCGDTDMLAKLEALSIREGVYWREGIIGNNAISSAMHLAKPTRTTAYEHFKQALHPFAVYAAPIIDGNGSAQGCIALVLPAEKSCLSALGLIHSAARDIASQIQTENILTESNQHLSEVHVLLEGVEEGVLAWYPCGKIHYLNQKGSDLLGLSRSVLGSNIQTVLTLPQLVREAIKQGNGLDMVETTIESKCEPGRSKLISTVMSLKIVKTASNDTHCYIALLYPLKQIRDLVHQHAGNRARLTFDDIVGHSDVMQRVIRQARHAAKGRGPVLLHGEDGLGKSHLAQAIHNAGDRRGQPFIAINCQAIPKELMAAEFLGSVLDGDNSPASKFELAHGGTLFLDQVECLSSEVQAALLHLLKTGLLNRMNGNIVSVDVRIIATSNVDLDQFVAEKHFRSQLLLELQTFDIHIPPLRERLEDVPALVDRKLTHLETEKKTPLAVSRDAMTYLMRYRWPGNHRELRNVIERAANFAQGKLIEVKDLPENILCTSEQVNPGYQTPSSNCLAEAEKNTIIRSARYCRGVTSKMCSDLQVSRTTLWRKLKSYQINISDYK</sequence>
<dbReference type="Gene3D" id="1.10.10.60">
    <property type="entry name" value="Homeodomain-like"/>
    <property type="match status" value="1"/>
</dbReference>
<keyword evidence="2" id="KW-0067">ATP-binding</keyword>
<dbReference type="AlphaFoldDB" id="L8JG59"/>
<dbReference type="InterPro" id="IPR009057">
    <property type="entry name" value="Homeodomain-like_sf"/>
</dbReference>
<dbReference type="SMART" id="SM00382">
    <property type="entry name" value="AAA"/>
    <property type="match status" value="1"/>
</dbReference>
<dbReference type="EMBL" id="AMZO01000006">
    <property type="protein sequence ID" value="ELR66504.1"/>
    <property type="molecule type" value="Genomic_DNA"/>
</dbReference>
<dbReference type="RefSeq" id="WP_007463185.1">
    <property type="nucleotide sequence ID" value="NZ_AMZO01000006.1"/>
</dbReference>
<comment type="caution">
    <text evidence="6">The sequence shown here is derived from an EMBL/GenBank/DDBJ whole genome shotgun (WGS) entry which is preliminary data.</text>
</comment>
<dbReference type="Pfam" id="PF00158">
    <property type="entry name" value="Sigma54_activat"/>
    <property type="match status" value="1"/>
</dbReference>
<proteinExistence type="predicted"/>
<feature type="domain" description="Sigma-54 factor interaction" evidence="5">
    <location>
        <begin position="350"/>
        <end position="573"/>
    </location>
</feature>
<keyword evidence="4" id="KW-0804">Transcription</keyword>
<dbReference type="Pfam" id="PF25601">
    <property type="entry name" value="AAA_lid_14"/>
    <property type="match status" value="1"/>
</dbReference>
<dbReference type="GO" id="GO:0043565">
    <property type="term" value="F:sequence-specific DNA binding"/>
    <property type="evidence" value="ECO:0007669"/>
    <property type="project" value="InterPro"/>
</dbReference>
<evidence type="ECO:0000313" key="6">
    <source>
        <dbReference type="EMBL" id="ELR66504.1"/>
    </source>
</evidence>
<dbReference type="SUPFAM" id="SSF52540">
    <property type="entry name" value="P-loop containing nucleoside triphosphate hydrolases"/>
    <property type="match status" value="1"/>
</dbReference>
<dbReference type="InterPro" id="IPR029016">
    <property type="entry name" value="GAF-like_dom_sf"/>
</dbReference>
<dbReference type="InterPro" id="IPR058031">
    <property type="entry name" value="AAA_lid_NorR"/>
</dbReference>
<dbReference type="PROSITE" id="PS50045">
    <property type="entry name" value="SIGMA54_INTERACT_4"/>
    <property type="match status" value="1"/>
</dbReference>
<dbReference type="Gene3D" id="3.40.50.300">
    <property type="entry name" value="P-loop containing nucleotide triphosphate hydrolases"/>
    <property type="match status" value="1"/>
</dbReference>
<dbReference type="Proteomes" id="UP000011134">
    <property type="component" value="Unassembled WGS sequence"/>
</dbReference>
<dbReference type="OrthoDB" id="9804019at2"/>
<dbReference type="InterPro" id="IPR002078">
    <property type="entry name" value="Sigma_54_int"/>
</dbReference>
<dbReference type="PANTHER" id="PTHR32071:SF57">
    <property type="entry name" value="C4-DICARBOXYLATE TRANSPORT TRANSCRIPTIONAL REGULATORY PROTEIN DCTD"/>
    <property type="match status" value="1"/>
</dbReference>
<dbReference type="InterPro" id="IPR003593">
    <property type="entry name" value="AAA+_ATPase"/>
</dbReference>
<dbReference type="Gene3D" id="3.30.450.40">
    <property type="match status" value="1"/>
</dbReference>
<protein>
    <recommendedName>
        <fullName evidence="5">Sigma-54 factor interaction domain-containing protein</fullName>
    </recommendedName>
</protein>
<evidence type="ECO:0000259" key="5">
    <source>
        <dbReference type="PROSITE" id="PS50045"/>
    </source>
</evidence>
<dbReference type="Pfam" id="PF02954">
    <property type="entry name" value="HTH_8"/>
    <property type="match status" value="1"/>
</dbReference>
<dbReference type="CDD" id="cd00009">
    <property type="entry name" value="AAA"/>
    <property type="match status" value="1"/>
</dbReference>
<evidence type="ECO:0000256" key="1">
    <source>
        <dbReference type="ARBA" id="ARBA00022741"/>
    </source>
</evidence>
<dbReference type="Gene3D" id="1.10.8.60">
    <property type="match status" value="1"/>
</dbReference>
<gene>
    <name evidence="6" type="ORF">C942_04202</name>
</gene>
<dbReference type="PATRIC" id="fig|1056511.3.peg.1032"/>
<accession>L8JG59</accession>
<evidence type="ECO:0000256" key="4">
    <source>
        <dbReference type="ARBA" id="ARBA00023163"/>
    </source>
</evidence>
<evidence type="ECO:0000313" key="7">
    <source>
        <dbReference type="Proteomes" id="UP000011134"/>
    </source>
</evidence>